<evidence type="ECO:0000259" key="4">
    <source>
        <dbReference type="Pfam" id="PF13473"/>
    </source>
</evidence>
<evidence type="ECO:0000313" key="5">
    <source>
        <dbReference type="EMBL" id="WAX59190.1"/>
    </source>
</evidence>
<keyword evidence="3" id="KW-0732">Signal</keyword>
<dbReference type="InterPro" id="IPR008972">
    <property type="entry name" value="Cupredoxin"/>
</dbReference>
<protein>
    <submittedName>
        <fullName evidence="5">Cupredoxin domain-containing protein</fullName>
    </submittedName>
</protein>
<feature type="chain" id="PRO_5045465760" evidence="3">
    <location>
        <begin position="26"/>
        <end position="141"/>
    </location>
</feature>
<evidence type="ECO:0000313" key="6">
    <source>
        <dbReference type="Proteomes" id="UP001164693"/>
    </source>
</evidence>
<evidence type="ECO:0000256" key="2">
    <source>
        <dbReference type="ARBA" id="ARBA00023008"/>
    </source>
</evidence>
<dbReference type="RefSeq" id="WP_269445731.1">
    <property type="nucleotide sequence ID" value="NZ_CP097463.1"/>
</dbReference>
<feature type="signal peptide" evidence="3">
    <location>
        <begin position="1"/>
        <end position="25"/>
    </location>
</feature>
<dbReference type="InterPro" id="IPR028096">
    <property type="entry name" value="EfeO_Cupredoxin"/>
</dbReference>
<accession>A0ABY7K5E9</accession>
<keyword evidence="6" id="KW-1185">Reference proteome</keyword>
<keyword evidence="2" id="KW-0186">Copper</keyword>
<evidence type="ECO:0000256" key="3">
    <source>
        <dbReference type="SAM" id="SignalP"/>
    </source>
</evidence>
<dbReference type="PANTHER" id="PTHR38439:SF3">
    <property type="entry name" value="COPPER-RESISTANT CUPROPROTEIN COPI"/>
    <property type="match status" value="1"/>
</dbReference>
<evidence type="ECO:0000256" key="1">
    <source>
        <dbReference type="ARBA" id="ARBA00022723"/>
    </source>
</evidence>
<dbReference type="InterPro" id="IPR050845">
    <property type="entry name" value="Cu-binding_ET"/>
</dbReference>
<reference evidence="5" key="1">
    <citation type="submission" date="2022-05" db="EMBL/GenBank/DDBJ databases">
        <title>Jatrophihabitans sp. SB3-54 whole genome sequence.</title>
        <authorList>
            <person name="Suh M.K."/>
            <person name="Eom M.K."/>
            <person name="Kim J.S."/>
            <person name="Kim H.S."/>
            <person name="Do H.E."/>
            <person name="Shin Y.K."/>
            <person name="Lee J.-S."/>
        </authorList>
    </citation>
    <scope>NUCLEOTIDE SEQUENCE</scope>
    <source>
        <strain evidence="5">SB3-54</strain>
    </source>
</reference>
<dbReference type="Proteomes" id="UP001164693">
    <property type="component" value="Chromosome"/>
</dbReference>
<feature type="domain" description="EfeO-type cupredoxin-like" evidence="4">
    <location>
        <begin position="47"/>
        <end position="138"/>
    </location>
</feature>
<keyword evidence="1" id="KW-0479">Metal-binding</keyword>
<dbReference type="SUPFAM" id="SSF49503">
    <property type="entry name" value="Cupredoxins"/>
    <property type="match status" value="1"/>
</dbReference>
<organism evidence="5 6">
    <name type="scientific">Jatrophihabitans cynanchi</name>
    <dbReference type="NCBI Taxonomy" id="2944128"/>
    <lineage>
        <taxon>Bacteria</taxon>
        <taxon>Bacillati</taxon>
        <taxon>Actinomycetota</taxon>
        <taxon>Actinomycetes</taxon>
        <taxon>Jatrophihabitantales</taxon>
        <taxon>Jatrophihabitantaceae</taxon>
        <taxon>Jatrophihabitans</taxon>
    </lineage>
</organism>
<name>A0ABY7K5E9_9ACTN</name>
<dbReference type="Gene3D" id="2.60.40.420">
    <property type="entry name" value="Cupredoxins - blue copper proteins"/>
    <property type="match status" value="1"/>
</dbReference>
<dbReference type="EMBL" id="CP097463">
    <property type="protein sequence ID" value="WAX59190.1"/>
    <property type="molecule type" value="Genomic_DNA"/>
</dbReference>
<dbReference type="PROSITE" id="PS51257">
    <property type="entry name" value="PROKAR_LIPOPROTEIN"/>
    <property type="match status" value="1"/>
</dbReference>
<dbReference type="PANTHER" id="PTHR38439">
    <property type="entry name" value="AURACYANIN-B"/>
    <property type="match status" value="1"/>
</dbReference>
<dbReference type="Pfam" id="PF13473">
    <property type="entry name" value="Cupredoxin_1"/>
    <property type="match status" value="1"/>
</dbReference>
<sequence length="141" mass="14533">MSVTRSTRAATALAAITLATAGVLAGCTSKSAADRQPHSGSGTASVVDGVQQITLHATDFRFSPSTITVHPGKVRIVVVNDGGGAPHDWKLPDFPADYVPLASNGQTKEATFTAPAAGRYQFVCTIHTKQGMTGTLVVLPS</sequence>
<gene>
    <name evidence="5" type="ORF">M6B22_10610</name>
</gene>
<proteinExistence type="predicted"/>